<keyword evidence="2" id="KW-0812">Transmembrane</keyword>
<protein>
    <recommendedName>
        <fullName evidence="6">Preprotein translocase subunit Tim44</fullName>
    </recommendedName>
</protein>
<dbReference type="RefSeq" id="WP_120747664.1">
    <property type="nucleotide sequence ID" value="NZ_RBAH01000008.1"/>
</dbReference>
<keyword evidence="3" id="KW-0732">Signal</keyword>
<organism evidence="4 5">
    <name type="scientific">Paenibacillus ginsengarvi</name>
    <dbReference type="NCBI Taxonomy" id="400777"/>
    <lineage>
        <taxon>Bacteria</taxon>
        <taxon>Bacillati</taxon>
        <taxon>Bacillota</taxon>
        <taxon>Bacilli</taxon>
        <taxon>Bacillales</taxon>
        <taxon>Paenibacillaceae</taxon>
        <taxon>Paenibacillus</taxon>
    </lineage>
</organism>
<proteinExistence type="predicted"/>
<evidence type="ECO:0000256" key="3">
    <source>
        <dbReference type="SAM" id="SignalP"/>
    </source>
</evidence>
<sequence length="153" mass="16463">MNKTIVFLLLIPLLMPGITPAAALEQSYEAQEPSSENADTVRPYKRGGSYRSPRQGYNPGIGTPARTTPATPNNTVRNPAAPKATPGTRTGFGGFFGGLFGGLALGTILGSLFNPFSGFSLGVPFLSIVSMLLWLLVIVFVVRLFRRKNNNYQ</sequence>
<keyword evidence="5" id="KW-1185">Reference proteome</keyword>
<evidence type="ECO:0000256" key="2">
    <source>
        <dbReference type="SAM" id="Phobius"/>
    </source>
</evidence>
<keyword evidence="2" id="KW-0472">Membrane</keyword>
<dbReference type="EMBL" id="RBAH01000008">
    <property type="protein sequence ID" value="RKN84408.1"/>
    <property type="molecule type" value="Genomic_DNA"/>
</dbReference>
<comment type="caution">
    <text evidence="4">The sequence shown here is derived from an EMBL/GenBank/DDBJ whole genome shotgun (WGS) entry which is preliminary data.</text>
</comment>
<evidence type="ECO:0000256" key="1">
    <source>
        <dbReference type="SAM" id="MobiDB-lite"/>
    </source>
</evidence>
<evidence type="ECO:0000313" key="4">
    <source>
        <dbReference type="EMBL" id="RKN84408.1"/>
    </source>
</evidence>
<feature type="transmembrane region" description="Helical" evidence="2">
    <location>
        <begin position="92"/>
        <end position="113"/>
    </location>
</feature>
<keyword evidence="2" id="KW-1133">Transmembrane helix</keyword>
<evidence type="ECO:0000313" key="5">
    <source>
        <dbReference type="Proteomes" id="UP000282311"/>
    </source>
</evidence>
<name>A0A3B0CI64_9BACL</name>
<evidence type="ECO:0008006" key="6">
    <source>
        <dbReference type="Google" id="ProtNLM"/>
    </source>
</evidence>
<gene>
    <name evidence="4" type="ORF">D7M11_13040</name>
</gene>
<accession>A0A3B0CI64</accession>
<feature type="compositionally biased region" description="Polar residues" evidence="1">
    <location>
        <begin position="28"/>
        <end position="38"/>
    </location>
</feature>
<feature type="signal peptide" evidence="3">
    <location>
        <begin position="1"/>
        <end position="23"/>
    </location>
</feature>
<feature type="region of interest" description="Disordered" evidence="1">
    <location>
        <begin position="28"/>
        <end position="86"/>
    </location>
</feature>
<feature type="compositionally biased region" description="Low complexity" evidence="1">
    <location>
        <begin position="63"/>
        <end position="86"/>
    </location>
</feature>
<feature type="transmembrane region" description="Helical" evidence="2">
    <location>
        <begin position="125"/>
        <end position="145"/>
    </location>
</feature>
<dbReference type="AlphaFoldDB" id="A0A3B0CI64"/>
<dbReference type="OrthoDB" id="2664762at2"/>
<dbReference type="Proteomes" id="UP000282311">
    <property type="component" value="Unassembled WGS sequence"/>
</dbReference>
<reference evidence="4 5" key="1">
    <citation type="journal article" date="2007" name="Int. J. Syst. Evol. Microbiol.">
        <title>Paenibacillus ginsengarvi sp. nov., isolated from soil from ginseng cultivation.</title>
        <authorList>
            <person name="Yoon M.H."/>
            <person name="Ten L.N."/>
            <person name="Im W.T."/>
        </authorList>
    </citation>
    <scope>NUCLEOTIDE SEQUENCE [LARGE SCALE GENOMIC DNA]</scope>
    <source>
        <strain evidence="4 5">KCTC 13059</strain>
    </source>
</reference>
<feature type="chain" id="PRO_5017287307" description="Preprotein translocase subunit Tim44" evidence="3">
    <location>
        <begin position="24"/>
        <end position="153"/>
    </location>
</feature>